<keyword evidence="8" id="KW-1185">Reference proteome</keyword>
<evidence type="ECO:0000256" key="3">
    <source>
        <dbReference type="ARBA" id="ARBA00022989"/>
    </source>
</evidence>
<keyword evidence="2 6" id="KW-0812">Transmembrane</keyword>
<feature type="region of interest" description="Disordered" evidence="5">
    <location>
        <begin position="469"/>
        <end position="499"/>
    </location>
</feature>
<comment type="caution">
    <text evidence="7">The sequence shown here is derived from an EMBL/GenBank/DDBJ whole genome shotgun (WGS) entry which is preliminary data.</text>
</comment>
<dbReference type="PANTHER" id="PTHR23507:SF1">
    <property type="entry name" value="FI18259P1-RELATED"/>
    <property type="match status" value="1"/>
</dbReference>
<comment type="subcellular location">
    <subcellularLocation>
        <location evidence="1">Membrane</location>
        <topology evidence="1">Multi-pass membrane protein</topology>
    </subcellularLocation>
</comment>
<keyword evidence="4 6" id="KW-0472">Membrane</keyword>
<keyword evidence="3 6" id="KW-1133">Transmembrane helix</keyword>
<dbReference type="InterPro" id="IPR036259">
    <property type="entry name" value="MFS_trans_sf"/>
</dbReference>
<dbReference type="InterPro" id="IPR011701">
    <property type="entry name" value="MFS"/>
</dbReference>
<feature type="transmembrane region" description="Helical" evidence="6">
    <location>
        <begin position="395"/>
        <end position="414"/>
    </location>
</feature>
<evidence type="ECO:0000313" key="8">
    <source>
        <dbReference type="Proteomes" id="UP000017559"/>
    </source>
</evidence>
<feature type="region of interest" description="Disordered" evidence="5">
    <location>
        <begin position="1"/>
        <end position="20"/>
    </location>
</feature>
<evidence type="ECO:0000256" key="1">
    <source>
        <dbReference type="ARBA" id="ARBA00004141"/>
    </source>
</evidence>
<evidence type="ECO:0000256" key="5">
    <source>
        <dbReference type="SAM" id="MobiDB-lite"/>
    </source>
</evidence>
<sequence>MYHSRSRSRTPRPGYSRTPTVTRAEDILLGEGTVTEDTVEYLHEFVHPHHHHQVESTLVEEEQPTIHDDLEAANERASLPWWKRPSPWWIIVMLPLATMAMAATIAPRVEIYTMLACRVHKPDVYYESDYYISWLQDYRRPDNFTMSHNQVHSYGSVHVQTARANPCAADPVVQAAVAKLAAIMTACMGVLSCLTTGWWGSFSDRHGRIHVLGISVIGVLLTDVTFIIVYYYAERLPGNYWFLVIGPLVEGTLGGFASTTAAVHAYMADTSTSATRSRVFSLSMGLMFTGLAVGPTLGGVMIRLTHQAITVFWISSLSHLLYAFMVWFIIPESLSKRQRQMAIAKHNEQLVASASGGHTRIGFPARFKQWFHFLSPLAIFMPIHVRNLKGLKRDWNLLLVATCYAFTASLLGSYTYKFQYAASTFGWSSETLSYWISLTGAARAVHLAIILPICIKLFKRKPRIQLRASEEEPLIRQPEEATPARSRSHSPSRLSEPQSGHFDLNLARVSLGVEIISYTCMGLTSNALAFVGFGVMGALGIGFSPAIQALAMDLYTKSGGTETGKLFGALSVLQALSSQILGPAMYGLIYMNTVASYPRTIFFVSVATIFISVVALSLVRLPDTQGEMKAILDDVEEQPSPGGSLTREGTFVTVEDRE</sequence>
<feature type="compositionally biased region" description="Basic residues" evidence="5">
    <location>
        <begin position="1"/>
        <end position="10"/>
    </location>
</feature>
<protein>
    <recommendedName>
        <fullName evidence="9">MFS general substrate transporter</fullName>
    </recommendedName>
</protein>
<dbReference type="GO" id="GO:0022857">
    <property type="term" value="F:transmembrane transporter activity"/>
    <property type="evidence" value="ECO:0007669"/>
    <property type="project" value="InterPro"/>
</dbReference>
<feature type="transmembrane region" description="Helical" evidence="6">
    <location>
        <begin position="527"/>
        <end position="547"/>
    </location>
</feature>
<evidence type="ECO:0008006" key="9">
    <source>
        <dbReference type="Google" id="ProtNLM"/>
    </source>
</evidence>
<dbReference type="AlphaFoldDB" id="V2X7X0"/>
<dbReference type="KEGG" id="mrr:Moror_832"/>
<dbReference type="Gene3D" id="1.20.1250.20">
    <property type="entry name" value="MFS general substrate transporter like domains"/>
    <property type="match status" value="2"/>
</dbReference>
<feature type="transmembrane region" description="Helical" evidence="6">
    <location>
        <begin position="567"/>
        <end position="589"/>
    </location>
</feature>
<feature type="transmembrane region" description="Helical" evidence="6">
    <location>
        <begin position="88"/>
        <end position="106"/>
    </location>
</feature>
<organism evidence="7 8">
    <name type="scientific">Moniliophthora roreri (strain MCA 2997)</name>
    <name type="common">Cocoa frosty pod rot fungus</name>
    <name type="synonym">Crinipellis roreri</name>
    <dbReference type="NCBI Taxonomy" id="1381753"/>
    <lineage>
        <taxon>Eukaryota</taxon>
        <taxon>Fungi</taxon>
        <taxon>Dikarya</taxon>
        <taxon>Basidiomycota</taxon>
        <taxon>Agaricomycotina</taxon>
        <taxon>Agaricomycetes</taxon>
        <taxon>Agaricomycetidae</taxon>
        <taxon>Agaricales</taxon>
        <taxon>Marasmiineae</taxon>
        <taxon>Marasmiaceae</taxon>
        <taxon>Moniliophthora</taxon>
    </lineage>
</organism>
<proteinExistence type="predicted"/>
<accession>V2X7X0</accession>
<feature type="transmembrane region" description="Helical" evidence="6">
    <location>
        <begin position="601"/>
        <end position="619"/>
    </location>
</feature>
<dbReference type="GO" id="GO:0016020">
    <property type="term" value="C:membrane"/>
    <property type="evidence" value="ECO:0007669"/>
    <property type="project" value="UniProtKB-SubCell"/>
</dbReference>
<feature type="compositionally biased region" description="Basic and acidic residues" evidence="5">
    <location>
        <begin position="469"/>
        <end position="479"/>
    </location>
</feature>
<evidence type="ECO:0000256" key="2">
    <source>
        <dbReference type="ARBA" id="ARBA00022692"/>
    </source>
</evidence>
<evidence type="ECO:0000256" key="4">
    <source>
        <dbReference type="ARBA" id="ARBA00023136"/>
    </source>
</evidence>
<feature type="transmembrane region" description="Helical" evidence="6">
    <location>
        <begin position="434"/>
        <end position="458"/>
    </location>
</feature>
<dbReference type="Pfam" id="PF07690">
    <property type="entry name" value="MFS_1"/>
    <property type="match status" value="1"/>
</dbReference>
<dbReference type="EMBL" id="AWSO01000507">
    <property type="protein sequence ID" value="ESK89847.1"/>
    <property type="molecule type" value="Genomic_DNA"/>
</dbReference>
<dbReference type="SUPFAM" id="SSF103473">
    <property type="entry name" value="MFS general substrate transporter"/>
    <property type="match status" value="1"/>
</dbReference>
<name>V2X7X0_MONRO</name>
<evidence type="ECO:0000313" key="7">
    <source>
        <dbReference type="EMBL" id="ESK89847.1"/>
    </source>
</evidence>
<dbReference type="Proteomes" id="UP000017559">
    <property type="component" value="Unassembled WGS sequence"/>
</dbReference>
<dbReference type="OrthoDB" id="3026777at2759"/>
<feature type="transmembrane region" description="Helical" evidence="6">
    <location>
        <begin position="239"/>
        <end position="267"/>
    </location>
</feature>
<feature type="transmembrane region" description="Helical" evidence="6">
    <location>
        <begin position="279"/>
        <end position="302"/>
    </location>
</feature>
<feature type="transmembrane region" description="Helical" evidence="6">
    <location>
        <begin position="180"/>
        <end position="199"/>
    </location>
</feature>
<dbReference type="PANTHER" id="PTHR23507">
    <property type="entry name" value="ZGC:174356"/>
    <property type="match status" value="1"/>
</dbReference>
<gene>
    <name evidence="7" type="ORF">Moror_832</name>
</gene>
<dbReference type="HOGENOM" id="CLU_017517_1_0_1"/>
<feature type="compositionally biased region" description="Polar residues" evidence="5">
    <location>
        <begin position="489"/>
        <end position="498"/>
    </location>
</feature>
<reference evidence="7 8" key="1">
    <citation type="journal article" date="2014" name="BMC Genomics">
        <title>Genome and secretome analysis of the hemibiotrophic fungal pathogen, Moniliophthora roreri, which causes frosty pod rot disease of cacao: mechanisms of the biotrophic and necrotrophic phases.</title>
        <authorList>
            <person name="Meinhardt L.W."/>
            <person name="Costa G.G.L."/>
            <person name="Thomazella D.P.T."/>
            <person name="Teixeira P.J.P.L."/>
            <person name="Carazzolle M.F."/>
            <person name="Schuster S.C."/>
            <person name="Carlson J.E."/>
            <person name="Guiltinan M.J."/>
            <person name="Mieczkowski P."/>
            <person name="Farmer A."/>
            <person name="Ramaraj T."/>
            <person name="Crozier J."/>
            <person name="Davis R.E."/>
            <person name="Shao J."/>
            <person name="Melnick R.L."/>
            <person name="Pereira G.A.G."/>
            <person name="Bailey B.A."/>
        </authorList>
    </citation>
    <scope>NUCLEOTIDE SEQUENCE [LARGE SCALE GENOMIC DNA]</scope>
    <source>
        <strain evidence="7 8">MCA 2997</strain>
    </source>
</reference>
<feature type="transmembrane region" description="Helical" evidence="6">
    <location>
        <begin position="308"/>
        <end position="330"/>
    </location>
</feature>
<feature type="transmembrane region" description="Helical" evidence="6">
    <location>
        <begin position="211"/>
        <end position="233"/>
    </location>
</feature>
<evidence type="ECO:0000256" key="6">
    <source>
        <dbReference type="SAM" id="Phobius"/>
    </source>
</evidence>